<dbReference type="InterPro" id="IPR049395">
    <property type="entry name" value="ECT2_PH"/>
</dbReference>
<feature type="region of interest" description="Disordered" evidence="1">
    <location>
        <begin position="490"/>
        <end position="523"/>
    </location>
</feature>
<feature type="region of interest" description="Disordered" evidence="1">
    <location>
        <begin position="1224"/>
        <end position="1249"/>
    </location>
</feature>
<feature type="region of interest" description="Disordered" evidence="1">
    <location>
        <begin position="619"/>
        <end position="638"/>
    </location>
</feature>
<dbReference type="CDD" id="cd01229">
    <property type="entry name" value="PH_Ect2"/>
    <property type="match status" value="1"/>
</dbReference>
<dbReference type="InterPro" id="IPR011993">
    <property type="entry name" value="PH-like_dom_sf"/>
</dbReference>
<dbReference type="Pfam" id="PF00533">
    <property type="entry name" value="BRCT"/>
    <property type="match status" value="1"/>
</dbReference>
<dbReference type="InterPro" id="IPR001357">
    <property type="entry name" value="BRCT_dom"/>
</dbReference>
<evidence type="ECO:0000313" key="5">
    <source>
        <dbReference type="Proteomes" id="UP001627154"/>
    </source>
</evidence>
<dbReference type="CDD" id="cd00160">
    <property type="entry name" value="RhoGEF"/>
    <property type="match status" value="1"/>
</dbReference>
<dbReference type="SUPFAM" id="SSF52113">
    <property type="entry name" value="BRCT domain"/>
    <property type="match status" value="2"/>
</dbReference>
<feature type="compositionally biased region" description="Polar residues" evidence="1">
    <location>
        <begin position="432"/>
        <end position="455"/>
    </location>
</feature>
<protein>
    <recommendedName>
        <fullName evidence="6">Protein ECT2</fullName>
    </recommendedName>
</protein>
<evidence type="ECO:0008006" key="6">
    <source>
        <dbReference type="Google" id="ProtNLM"/>
    </source>
</evidence>
<organism evidence="4 5">
    <name type="scientific">Trichogramma kaykai</name>
    <dbReference type="NCBI Taxonomy" id="54128"/>
    <lineage>
        <taxon>Eukaryota</taxon>
        <taxon>Metazoa</taxon>
        <taxon>Ecdysozoa</taxon>
        <taxon>Arthropoda</taxon>
        <taxon>Hexapoda</taxon>
        <taxon>Insecta</taxon>
        <taxon>Pterygota</taxon>
        <taxon>Neoptera</taxon>
        <taxon>Endopterygota</taxon>
        <taxon>Hymenoptera</taxon>
        <taxon>Apocrita</taxon>
        <taxon>Proctotrupomorpha</taxon>
        <taxon>Chalcidoidea</taxon>
        <taxon>Trichogrammatidae</taxon>
        <taxon>Trichogramma</taxon>
    </lineage>
</organism>
<dbReference type="Pfam" id="PF21242">
    <property type="entry name" value="ECT2_PH"/>
    <property type="match status" value="1"/>
</dbReference>
<dbReference type="PROSITE" id="PS00741">
    <property type="entry name" value="DH_1"/>
    <property type="match status" value="1"/>
</dbReference>
<dbReference type="SMART" id="SM00292">
    <property type="entry name" value="BRCT"/>
    <property type="match status" value="2"/>
</dbReference>
<dbReference type="Pfam" id="PF21243">
    <property type="entry name" value="ECT2_BRCT0"/>
    <property type="match status" value="1"/>
</dbReference>
<reference evidence="4 5" key="1">
    <citation type="journal article" date="2024" name="bioRxiv">
        <title>A reference genome for Trichogramma kaykai: A tiny desert-dwelling parasitoid wasp with competing sex-ratio distorters.</title>
        <authorList>
            <person name="Culotta J."/>
            <person name="Lindsey A.R."/>
        </authorList>
    </citation>
    <scope>NUCLEOTIDE SEQUENCE [LARGE SCALE GENOMIC DNA]</scope>
    <source>
        <strain evidence="4 5">KSX58</strain>
    </source>
</reference>
<accession>A0ABD2XQL4</accession>
<name>A0ABD2XQL4_9HYME</name>
<dbReference type="SUPFAM" id="SSF50729">
    <property type="entry name" value="PH domain-like"/>
    <property type="match status" value="1"/>
</dbReference>
<dbReference type="InterPro" id="IPR049396">
    <property type="entry name" value="ECT2_BRCT0"/>
</dbReference>
<dbReference type="Gene3D" id="1.20.900.10">
    <property type="entry name" value="Dbl homology (DH) domain"/>
    <property type="match status" value="1"/>
</dbReference>
<dbReference type="Gene3D" id="2.30.29.30">
    <property type="entry name" value="Pleckstrin-homology domain (PH domain)/Phosphotyrosine-binding domain (PTB)"/>
    <property type="match status" value="1"/>
</dbReference>
<dbReference type="InterPro" id="IPR001331">
    <property type="entry name" value="GDS_CDC24_CS"/>
</dbReference>
<feature type="domain" description="DH" evidence="2">
    <location>
        <begin position="709"/>
        <end position="898"/>
    </location>
</feature>
<proteinExistence type="predicted"/>
<evidence type="ECO:0000313" key="4">
    <source>
        <dbReference type="EMBL" id="KAL3407082.1"/>
    </source>
</evidence>
<dbReference type="SUPFAM" id="SSF48065">
    <property type="entry name" value="DBL homology domain (DH-domain)"/>
    <property type="match status" value="1"/>
</dbReference>
<evidence type="ECO:0000256" key="1">
    <source>
        <dbReference type="SAM" id="MobiDB-lite"/>
    </source>
</evidence>
<evidence type="ECO:0000259" key="2">
    <source>
        <dbReference type="PROSITE" id="PS50010"/>
    </source>
</evidence>
<sequence>MTSHNDTAMDIGGGSCASSTTEEGHYYYTNNYSTIPRKKRICLVGVANNNPALGTAANRFDVPVLKSETGVELIDDTTYCTYFILTEFETPLFDVLCKSAHRILGPTALLQLEQKKEPLPSNNRPMYTRSMFGTAIVFTGFREKEELTKLIKIIHFMGGSVKRDMGTKTTHLIAKTCGGEKCRYADTFRVPILKPGFIEELWADRDNLASHYDQEELIVKYQMLPFTGARICFHGFTADETKHMGDMLKQYGGQVVDLTDSNVTHVVSDDPIRSSLCLPKVPKITLPRLIIPPPPRYLEGSLTVPTPKQRSSLLHSFASYNPSYSNTTVSSENSILTEDISEDSAIFMDISNDLASNSSINSPYSNSVNENDSMDIDSYFEPVLRKKHKKFEDHRVNRSMCETPTSHDRSCGSKGKISTPKRYMRWRRSVGSWTSPPMTHQPRFSYQSRSNASERSFSETRKRLGRCLRRSSQLFSKISEIVFPSNFKQYTPVSPGGRRDHHQDETPTNAKQKYTPLPSPILGPARTARFRDNKNNAKPYRCQRRPSLLERRIAKRCQENSFLVVVDETQKKMPDVISERACVVKSEWFWASIQNLVVADEREYLFANHLEITKSTPLVNREIPTPDTGTPSSASKRKRKRLAETLNYNNGQASPTPTSVNKRRSSLSDVLSLNGSYLDRTVSPDKKYLDDISEVETSNTDAVIKNLSPRHQVFLELLQTESNYVGILSTIMTMFKSPLEALIDSKNELLNGTEAKIIFGNFPPIYEVHKNMLDELRHCANHWTEDTCIGVIFLKYVPDLIKAYPPYVNFFENTKEMLDQCDQNKPRFHAFLKVCQTKPDCGRQSLKELLIKPVQRLPSISLLLNDILKHTSKSNPDHSALEKSLNSIKEVMTYINEDKRKTEGQLAMFDIFNEIDNCPPHLVSSHRSFIGKCDVTEVHEELSRRGDHLVLFLFTDTLEICKKRSKGIEKMKSPNSTVHSGFHTVKVDKGKPYKHIRMLPLSAIKRVVDIRETDDCRKVFALMVRNNQELKDKFYTFALLDEEVDKTKYLKSLCRQMANTICKADSDSFLIELDFNQLEGSNSEVSVGTLSKAFKNLFRNFNLDDTDSYVFLLNCMFITTLLDVPLQFATRTRMKVGRAFSFNKTPNKLKRAMSTMMSPFGSTTSLTPASRQLAQMRLASCNNLNELGSSTQSTRDDLLVAPMSVQPTRKAKCNTLSVAAIRRNGSDEAIERNARSGSEEAKDHSADSD</sequence>
<dbReference type="InterPro" id="IPR035899">
    <property type="entry name" value="DBL_dom_sf"/>
</dbReference>
<dbReference type="InterPro" id="IPR000219">
    <property type="entry name" value="DH_dom"/>
</dbReference>
<dbReference type="PROSITE" id="PS50172">
    <property type="entry name" value="BRCT"/>
    <property type="match status" value="2"/>
</dbReference>
<dbReference type="EMBL" id="JBJJXI010000018">
    <property type="protein sequence ID" value="KAL3407082.1"/>
    <property type="molecule type" value="Genomic_DNA"/>
</dbReference>
<dbReference type="Gene3D" id="3.40.50.10190">
    <property type="entry name" value="BRCT domain"/>
    <property type="match status" value="4"/>
</dbReference>
<dbReference type="PROSITE" id="PS50010">
    <property type="entry name" value="DH_2"/>
    <property type="match status" value="1"/>
</dbReference>
<comment type="caution">
    <text evidence="4">The sequence shown here is derived from an EMBL/GenBank/DDBJ whole genome shotgun (WGS) entry which is preliminary data.</text>
</comment>
<feature type="domain" description="BRCT" evidence="3">
    <location>
        <begin position="126"/>
        <end position="202"/>
    </location>
</feature>
<feature type="region of interest" description="Disordered" evidence="1">
    <location>
        <begin position="646"/>
        <end position="665"/>
    </location>
</feature>
<dbReference type="PANTHER" id="PTHR16777">
    <property type="entry name" value="PROTEIN ECT2"/>
    <property type="match status" value="1"/>
</dbReference>
<dbReference type="AlphaFoldDB" id="A0ABD2XQL4"/>
<keyword evidence="5" id="KW-1185">Reference proteome</keyword>
<dbReference type="Pfam" id="PF00621">
    <property type="entry name" value="RhoGEF"/>
    <property type="match status" value="1"/>
</dbReference>
<evidence type="ECO:0000259" key="3">
    <source>
        <dbReference type="PROSITE" id="PS50172"/>
    </source>
</evidence>
<dbReference type="SMART" id="SM00325">
    <property type="entry name" value="RhoGEF"/>
    <property type="match status" value="1"/>
</dbReference>
<feature type="domain" description="BRCT" evidence="3">
    <location>
        <begin position="221"/>
        <end position="270"/>
    </location>
</feature>
<dbReference type="InterPro" id="IPR036420">
    <property type="entry name" value="BRCT_dom_sf"/>
</dbReference>
<feature type="region of interest" description="Disordered" evidence="1">
    <location>
        <begin position="432"/>
        <end position="461"/>
    </location>
</feature>
<gene>
    <name evidence="4" type="ORF">TKK_001149</name>
</gene>
<dbReference type="Pfam" id="PF12738">
    <property type="entry name" value="PTCB-BRCT"/>
    <property type="match status" value="1"/>
</dbReference>
<dbReference type="PANTHER" id="PTHR16777:SF2">
    <property type="entry name" value="PROTEIN ECT2"/>
    <property type="match status" value="1"/>
</dbReference>
<dbReference type="InterPro" id="IPR026817">
    <property type="entry name" value="Ect2"/>
</dbReference>
<dbReference type="Proteomes" id="UP001627154">
    <property type="component" value="Unassembled WGS sequence"/>
</dbReference>
<feature type="compositionally biased region" description="Polar residues" evidence="1">
    <location>
        <begin position="646"/>
        <end position="660"/>
    </location>
</feature>